<dbReference type="InterPro" id="IPR011330">
    <property type="entry name" value="Glyco_hydro/deAcase_b/a-brl"/>
</dbReference>
<evidence type="ECO:0008006" key="3">
    <source>
        <dbReference type="Google" id="ProtNLM"/>
    </source>
</evidence>
<name>A0ABR6NEM7_9SPHN</name>
<evidence type="ECO:0000313" key="2">
    <source>
        <dbReference type="Proteomes" id="UP001138540"/>
    </source>
</evidence>
<dbReference type="Proteomes" id="UP001138540">
    <property type="component" value="Unassembled WGS sequence"/>
</dbReference>
<accession>A0ABR6NEM7</accession>
<reference evidence="1 2" key="1">
    <citation type="submission" date="2020-08" db="EMBL/GenBank/DDBJ databases">
        <title>Exploring microbial biodiversity for novel pathways involved in the catabolism of aromatic compounds derived from lignin.</title>
        <authorList>
            <person name="Elkins J."/>
        </authorList>
    </citation>
    <scope>NUCLEOTIDE SEQUENCE [LARGE SCALE GENOMIC DNA]</scope>
    <source>
        <strain evidence="1 2">B1D3A</strain>
    </source>
</reference>
<gene>
    <name evidence="1" type="ORF">HNP60_001711</name>
</gene>
<sequence length="333" mass="36504">MAAFAANLIEPPPSTAAIDWPERLGRRFMLWIDTEEEFDWAAPFSRSATQVSVVAGMERFQRFIGSAGVRPVYVTDYPVIEDAAASALLRGWVEDGAADVGVHLHPWVNPPHQEVVNLFNSYAGNLPRSLERAKLTALRNRIEQRIGVKPVAYRAGRYGVGPHTAALLEDAGFRIDSSVRSRFDYRGQLGPDFSGMPLRPWRVGPTGGLIEVPLSTAYVGALRRGGERLHPLLARTGRVAGAFSRFGLLARVPLTPEGVDLAACRAAIDALIEEGAPLLNFSFHSPTLEPGHTLYTHSAADVEHFYRWWDGVLDHLDKRGIAPISQAELLAAI</sequence>
<protein>
    <recommendedName>
        <fullName evidence="3">WalW protein</fullName>
    </recommendedName>
</protein>
<keyword evidence="2" id="KW-1185">Reference proteome</keyword>
<comment type="caution">
    <text evidence="1">The sequence shown here is derived from an EMBL/GenBank/DDBJ whole genome shotgun (WGS) entry which is preliminary data.</text>
</comment>
<proteinExistence type="predicted"/>
<evidence type="ECO:0000313" key="1">
    <source>
        <dbReference type="EMBL" id="MBB5985737.1"/>
    </source>
</evidence>
<dbReference type="SUPFAM" id="SSF88713">
    <property type="entry name" value="Glycoside hydrolase/deacetylase"/>
    <property type="match status" value="1"/>
</dbReference>
<dbReference type="Gene3D" id="3.20.20.370">
    <property type="entry name" value="Glycoside hydrolase/deacetylase"/>
    <property type="match status" value="1"/>
</dbReference>
<dbReference type="CDD" id="cd10935">
    <property type="entry name" value="CE4_WalW"/>
    <property type="match status" value="1"/>
</dbReference>
<organism evidence="1 2">
    <name type="scientific">Sphingobium lignivorans</name>
    <dbReference type="NCBI Taxonomy" id="2735886"/>
    <lineage>
        <taxon>Bacteria</taxon>
        <taxon>Pseudomonadati</taxon>
        <taxon>Pseudomonadota</taxon>
        <taxon>Alphaproteobacteria</taxon>
        <taxon>Sphingomonadales</taxon>
        <taxon>Sphingomonadaceae</taxon>
        <taxon>Sphingobium</taxon>
    </lineage>
</organism>
<dbReference type="EMBL" id="JACHKA010000001">
    <property type="protein sequence ID" value="MBB5985737.1"/>
    <property type="molecule type" value="Genomic_DNA"/>
</dbReference>